<sequence>MKKSMKICAALLLMGAASCTDLDVPIESEYTPGNFPTTPESFVAATGPIYTQLRSRYAVDYWRLQEHSTDAAIIPARGGNYDDGGRFRTLHYHTWNPDHIIVKDVWEWGFGGINTCNRILNLFESAPESETKAMTVAEVRTMKALFYFFMMDLFGNIPIIRAFGETDAPATAPRVEVFAYIEEELKAALPDLSTTVGQLTYGRPTKFAAYALLQKLYLNAEYYTGTPRYVESVEMGDHILAEGRYSLDADYMSIFAPDNGAQIQETILAVPYDANVAEGNHFNRYGLHTAIQEKYELPFRPSIALSTIADYYALFNLEGDVRNDTWLAGKQYNWDGTPITISTTKKGLDETYEGADGTAPIEWHLEFTPEMPLRFPATMDIGNDVLGQARGVRSIKYYPDKNANPSTRYQNNDMPVFRLADVYLMKAEAILRGAAATAVNGELQTPALLVNKIRERAHAPLVESVSLGELLDERARELAWEGWRRNDLIRFGRFEDSWGYKTDSNPNMRLYPVPTSERTLNPNLDQNTGYQ</sequence>
<proteinExistence type="inferred from homology"/>
<evidence type="ECO:0000313" key="11">
    <source>
        <dbReference type="Proteomes" id="UP000190541"/>
    </source>
</evidence>
<evidence type="ECO:0000256" key="7">
    <source>
        <dbReference type="SAM" id="SignalP"/>
    </source>
</evidence>
<feature type="chain" id="PRO_5012594652" evidence="7">
    <location>
        <begin position="20"/>
        <end position="531"/>
    </location>
</feature>
<evidence type="ECO:0000256" key="2">
    <source>
        <dbReference type="ARBA" id="ARBA00006275"/>
    </source>
</evidence>
<feature type="signal peptide" evidence="7">
    <location>
        <begin position="1"/>
        <end position="19"/>
    </location>
</feature>
<comment type="similarity">
    <text evidence="2">Belongs to the SusD family.</text>
</comment>
<feature type="region of interest" description="Disordered" evidence="6">
    <location>
        <begin position="511"/>
        <end position="531"/>
    </location>
</feature>
<dbReference type="AlphaFoldDB" id="A0A1T5A0I0"/>
<keyword evidence="5" id="KW-0998">Cell outer membrane</keyword>
<reference evidence="10 11" key="1">
    <citation type="submission" date="2017-02" db="EMBL/GenBank/DDBJ databases">
        <authorList>
            <person name="Peterson S.W."/>
        </authorList>
    </citation>
    <scope>NUCLEOTIDE SEQUENCE [LARGE SCALE GENOMIC DNA]</scope>
    <source>
        <strain evidence="10 11">DSM 22899</strain>
    </source>
</reference>
<dbReference type="STRING" id="623280.SAMN05660226_00391"/>
<accession>A0A1T5A0I0</accession>
<dbReference type="RefSeq" id="WP_079715099.1">
    <property type="nucleotide sequence ID" value="NZ_FUYS01000001.1"/>
</dbReference>
<dbReference type="SUPFAM" id="SSF48452">
    <property type="entry name" value="TPR-like"/>
    <property type="match status" value="1"/>
</dbReference>
<dbReference type="InterPro" id="IPR033985">
    <property type="entry name" value="SusD-like_N"/>
</dbReference>
<keyword evidence="11" id="KW-1185">Reference proteome</keyword>
<name>A0A1T5A0I0_9SPHI</name>
<dbReference type="EMBL" id="FUYS01000001">
    <property type="protein sequence ID" value="SKB28534.1"/>
    <property type="molecule type" value="Genomic_DNA"/>
</dbReference>
<evidence type="ECO:0000256" key="1">
    <source>
        <dbReference type="ARBA" id="ARBA00004442"/>
    </source>
</evidence>
<evidence type="ECO:0000256" key="3">
    <source>
        <dbReference type="ARBA" id="ARBA00022729"/>
    </source>
</evidence>
<dbReference type="InterPro" id="IPR012944">
    <property type="entry name" value="SusD_RagB_dom"/>
</dbReference>
<organism evidence="10 11">
    <name type="scientific">Parapedobacter luteus</name>
    <dbReference type="NCBI Taxonomy" id="623280"/>
    <lineage>
        <taxon>Bacteria</taxon>
        <taxon>Pseudomonadati</taxon>
        <taxon>Bacteroidota</taxon>
        <taxon>Sphingobacteriia</taxon>
        <taxon>Sphingobacteriales</taxon>
        <taxon>Sphingobacteriaceae</taxon>
        <taxon>Parapedobacter</taxon>
    </lineage>
</organism>
<protein>
    <submittedName>
        <fullName evidence="10">Starch-binding associating with outer membrane</fullName>
    </submittedName>
</protein>
<dbReference type="Proteomes" id="UP000190541">
    <property type="component" value="Unassembled WGS sequence"/>
</dbReference>
<comment type="subcellular location">
    <subcellularLocation>
        <location evidence="1">Cell outer membrane</location>
    </subcellularLocation>
</comment>
<evidence type="ECO:0000259" key="9">
    <source>
        <dbReference type="Pfam" id="PF14322"/>
    </source>
</evidence>
<dbReference type="Gene3D" id="1.25.40.390">
    <property type="match status" value="1"/>
</dbReference>
<dbReference type="OrthoDB" id="9783641at2"/>
<evidence type="ECO:0000256" key="5">
    <source>
        <dbReference type="ARBA" id="ARBA00023237"/>
    </source>
</evidence>
<keyword evidence="4" id="KW-0472">Membrane</keyword>
<evidence type="ECO:0000313" key="10">
    <source>
        <dbReference type="EMBL" id="SKB28534.1"/>
    </source>
</evidence>
<evidence type="ECO:0000259" key="8">
    <source>
        <dbReference type="Pfam" id="PF07980"/>
    </source>
</evidence>
<evidence type="ECO:0000256" key="6">
    <source>
        <dbReference type="SAM" id="MobiDB-lite"/>
    </source>
</evidence>
<dbReference type="PROSITE" id="PS51257">
    <property type="entry name" value="PROKAR_LIPOPROTEIN"/>
    <property type="match status" value="1"/>
</dbReference>
<dbReference type="Pfam" id="PF07980">
    <property type="entry name" value="SusD_RagB"/>
    <property type="match status" value="1"/>
</dbReference>
<dbReference type="InterPro" id="IPR011990">
    <property type="entry name" value="TPR-like_helical_dom_sf"/>
</dbReference>
<gene>
    <name evidence="10" type="ORF">SAMN05660226_00391</name>
</gene>
<feature type="domain" description="RagB/SusD" evidence="8">
    <location>
        <begin position="314"/>
        <end position="530"/>
    </location>
</feature>
<keyword evidence="3 7" id="KW-0732">Signal</keyword>
<dbReference type="GO" id="GO:0009279">
    <property type="term" value="C:cell outer membrane"/>
    <property type="evidence" value="ECO:0007669"/>
    <property type="project" value="UniProtKB-SubCell"/>
</dbReference>
<evidence type="ECO:0000256" key="4">
    <source>
        <dbReference type="ARBA" id="ARBA00023136"/>
    </source>
</evidence>
<feature type="compositionally biased region" description="Polar residues" evidence="6">
    <location>
        <begin position="516"/>
        <end position="531"/>
    </location>
</feature>
<dbReference type="Pfam" id="PF14322">
    <property type="entry name" value="SusD-like_3"/>
    <property type="match status" value="1"/>
</dbReference>
<feature type="domain" description="SusD-like N-terminal" evidence="9">
    <location>
        <begin position="89"/>
        <end position="218"/>
    </location>
</feature>